<feature type="non-terminal residue" evidence="1">
    <location>
        <position position="1"/>
    </location>
</feature>
<dbReference type="EMBL" id="BARU01005293">
    <property type="protein sequence ID" value="GAH34208.1"/>
    <property type="molecule type" value="Genomic_DNA"/>
</dbReference>
<name>X1GMI0_9ZZZZ</name>
<comment type="caution">
    <text evidence="1">The sequence shown here is derived from an EMBL/GenBank/DDBJ whole genome shotgun (WGS) entry which is preliminary data.</text>
</comment>
<gene>
    <name evidence="1" type="ORF">S03H2_10267</name>
</gene>
<proteinExistence type="predicted"/>
<organism evidence="1">
    <name type="scientific">marine sediment metagenome</name>
    <dbReference type="NCBI Taxonomy" id="412755"/>
    <lineage>
        <taxon>unclassified sequences</taxon>
        <taxon>metagenomes</taxon>
        <taxon>ecological metagenomes</taxon>
    </lineage>
</organism>
<reference evidence="1" key="1">
    <citation type="journal article" date="2014" name="Front. Microbiol.">
        <title>High frequency of phylogenetically diverse reductive dehalogenase-homologous genes in deep subseafloor sedimentary metagenomes.</title>
        <authorList>
            <person name="Kawai M."/>
            <person name="Futagami T."/>
            <person name="Toyoda A."/>
            <person name="Takaki Y."/>
            <person name="Nishi S."/>
            <person name="Hori S."/>
            <person name="Arai W."/>
            <person name="Tsubouchi T."/>
            <person name="Morono Y."/>
            <person name="Uchiyama I."/>
            <person name="Ito T."/>
            <person name="Fujiyama A."/>
            <person name="Inagaki F."/>
            <person name="Takami H."/>
        </authorList>
    </citation>
    <scope>NUCLEOTIDE SEQUENCE</scope>
    <source>
        <strain evidence="1">Expedition CK06-06</strain>
    </source>
</reference>
<protein>
    <submittedName>
        <fullName evidence="1">Uncharacterized protein</fullName>
    </submittedName>
</protein>
<accession>X1GMI0</accession>
<evidence type="ECO:0000313" key="1">
    <source>
        <dbReference type="EMBL" id="GAH34208.1"/>
    </source>
</evidence>
<sequence length="136" mass="16075">LKFRQYRFSTSREHYGLVKNELARQYNDRKEKMIIRGEDGKTWLWIDDSKGLSEIETNEPNVSRQVQNFWNDHKKHHFEATPSMVLGAIKKNADHLEFHAKNMREHVQAVRDLGTGINKLVKVVEEMRRENMSGKP</sequence>
<dbReference type="AlphaFoldDB" id="X1GMI0"/>